<proteinExistence type="predicted"/>
<dbReference type="InterPro" id="IPR035919">
    <property type="entry name" value="EAL_sf"/>
</dbReference>
<accession>A0A9P3T7D2</accession>
<name>A0A9P3T7D2_KLUIN</name>
<keyword evidence="1" id="KW-0472">Membrane</keyword>
<evidence type="ECO:0000259" key="2">
    <source>
        <dbReference type="PROSITE" id="PS50112"/>
    </source>
</evidence>
<dbReference type="Gene3D" id="3.30.450.20">
    <property type="entry name" value="PAS domain"/>
    <property type="match status" value="1"/>
</dbReference>
<dbReference type="CDD" id="cd01949">
    <property type="entry name" value="GGDEF"/>
    <property type="match status" value="1"/>
</dbReference>
<feature type="transmembrane region" description="Helical" evidence="1">
    <location>
        <begin position="24"/>
        <end position="43"/>
    </location>
</feature>
<dbReference type="SMART" id="SM00052">
    <property type="entry name" value="EAL"/>
    <property type="match status" value="1"/>
</dbReference>
<dbReference type="RefSeq" id="WP_047371420.1">
    <property type="nucleotide sequence ID" value="NZ_CABMNU010000005.1"/>
</dbReference>
<evidence type="ECO:0000259" key="4">
    <source>
        <dbReference type="PROSITE" id="PS50887"/>
    </source>
</evidence>
<dbReference type="Pfam" id="PF00990">
    <property type="entry name" value="GGDEF"/>
    <property type="match status" value="1"/>
</dbReference>
<dbReference type="InterPro" id="IPR035965">
    <property type="entry name" value="PAS-like_dom_sf"/>
</dbReference>
<gene>
    <name evidence="5" type="ORF">I8531_002279</name>
</gene>
<feature type="domain" description="EAL" evidence="3">
    <location>
        <begin position="609"/>
        <end position="859"/>
    </location>
</feature>
<feature type="domain" description="PAS" evidence="2">
    <location>
        <begin position="312"/>
        <end position="367"/>
    </location>
</feature>
<dbReference type="InterPro" id="IPR007892">
    <property type="entry name" value="CHASE4"/>
</dbReference>
<dbReference type="NCBIfam" id="TIGR00254">
    <property type="entry name" value="GGDEF"/>
    <property type="match status" value="1"/>
</dbReference>
<dbReference type="SMART" id="SM00267">
    <property type="entry name" value="GGDEF"/>
    <property type="match status" value="1"/>
</dbReference>
<evidence type="ECO:0000313" key="6">
    <source>
        <dbReference type="Proteomes" id="UP000867740"/>
    </source>
</evidence>
<dbReference type="Gene3D" id="3.30.70.270">
    <property type="match status" value="1"/>
</dbReference>
<feature type="transmembrane region" description="Helical" evidence="1">
    <location>
        <begin position="262"/>
        <end position="285"/>
    </location>
</feature>
<dbReference type="Proteomes" id="UP000867740">
    <property type="component" value="Unassembled WGS sequence"/>
</dbReference>
<comment type="caution">
    <text evidence="5">The sequence shown here is derived from an EMBL/GenBank/DDBJ whole genome shotgun (WGS) entry which is preliminary data.</text>
</comment>
<feature type="domain" description="GGDEF" evidence="4">
    <location>
        <begin position="467"/>
        <end position="600"/>
    </location>
</feature>
<dbReference type="InterPro" id="IPR001633">
    <property type="entry name" value="EAL_dom"/>
</dbReference>
<dbReference type="NCBIfam" id="TIGR00229">
    <property type="entry name" value="sensory_box"/>
    <property type="match status" value="1"/>
</dbReference>
<protein>
    <submittedName>
        <fullName evidence="5">EAL domain-containing protein</fullName>
    </submittedName>
</protein>
<organism evidence="5 6">
    <name type="scientific">Kluyvera intermedia</name>
    <name type="common">Enterobacter intermedius</name>
    <dbReference type="NCBI Taxonomy" id="61648"/>
    <lineage>
        <taxon>Bacteria</taxon>
        <taxon>Pseudomonadati</taxon>
        <taxon>Pseudomonadota</taxon>
        <taxon>Gammaproteobacteria</taxon>
        <taxon>Enterobacterales</taxon>
        <taxon>Enterobacteriaceae</taxon>
        <taxon>Kluyvera</taxon>
    </lineage>
</organism>
<evidence type="ECO:0000259" key="3">
    <source>
        <dbReference type="PROSITE" id="PS50883"/>
    </source>
</evidence>
<dbReference type="PANTHER" id="PTHR44757">
    <property type="entry name" value="DIGUANYLATE CYCLASE DGCP"/>
    <property type="match status" value="1"/>
</dbReference>
<reference evidence="5" key="1">
    <citation type="journal article" date="2018" name="Genome Biol.">
        <title>SKESA: strategic k-mer extension for scrupulous assemblies.</title>
        <authorList>
            <person name="Souvorov A."/>
            <person name="Agarwala R."/>
            <person name="Lipman D.J."/>
        </authorList>
    </citation>
    <scope>NUCLEOTIDE SEQUENCE</scope>
    <source>
        <strain evidence="5">CAVp300</strain>
    </source>
</reference>
<dbReference type="SUPFAM" id="SSF141868">
    <property type="entry name" value="EAL domain-like"/>
    <property type="match status" value="1"/>
</dbReference>
<evidence type="ECO:0000313" key="5">
    <source>
        <dbReference type="EMBL" id="HAT3581975.1"/>
    </source>
</evidence>
<dbReference type="PROSITE" id="PS50112">
    <property type="entry name" value="PAS"/>
    <property type="match status" value="1"/>
</dbReference>
<dbReference type="PROSITE" id="PS50887">
    <property type="entry name" value="GGDEF"/>
    <property type="match status" value="1"/>
</dbReference>
<dbReference type="PANTHER" id="PTHR44757:SF10">
    <property type="entry name" value="MEMBRANE PROTEIN"/>
    <property type="match status" value="1"/>
</dbReference>
<dbReference type="SUPFAM" id="SSF55785">
    <property type="entry name" value="PYP-like sensor domain (PAS domain)"/>
    <property type="match status" value="1"/>
</dbReference>
<dbReference type="Pfam" id="PF00563">
    <property type="entry name" value="EAL"/>
    <property type="match status" value="1"/>
</dbReference>
<dbReference type="PROSITE" id="PS50883">
    <property type="entry name" value="EAL"/>
    <property type="match status" value="1"/>
</dbReference>
<dbReference type="SUPFAM" id="SSF55073">
    <property type="entry name" value="Nucleotide cyclase"/>
    <property type="match status" value="1"/>
</dbReference>
<dbReference type="Gene3D" id="3.20.20.450">
    <property type="entry name" value="EAL domain"/>
    <property type="match status" value="1"/>
</dbReference>
<dbReference type="InterPro" id="IPR052155">
    <property type="entry name" value="Biofilm_reg_signaling"/>
</dbReference>
<dbReference type="InterPro" id="IPR043128">
    <property type="entry name" value="Rev_trsase/Diguanyl_cyclase"/>
</dbReference>
<keyword evidence="1" id="KW-1133">Transmembrane helix</keyword>
<dbReference type="CDD" id="cd01948">
    <property type="entry name" value="EAL"/>
    <property type="match status" value="1"/>
</dbReference>
<dbReference type="AlphaFoldDB" id="A0A9P3T7D2"/>
<reference evidence="5" key="2">
    <citation type="submission" date="2020-10" db="EMBL/GenBank/DDBJ databases">
        <authorList>
            <consortium name="NCBI Pathogen Detection Project"/>
        </authorList>
    </citation>
    <scope>NUCLEOTIDE SEQUENCE</scope>
    <source>
        <strain evidence="5">CAVp300</strain>
    </source>
</reference>
<dbReference type="EMBL" id="DACSUM010000015">
    <property type="protein sequence ID" value="HAT3581975.1"/>
    <property type="molecule type" value="Genomic_DNA"/>
</dbReference>
<dbReference type="Pfam" id="PF05228">
    <property type="entry name" value="CHASE4"/>
    <property type="match status" value="1"/>
</dbReference>
<evidence type="ECO:0000256" key="1">
    <source>
        <dbReference type="SAM" id="Phobius"/>
    </source>
</evidence>
<keyword evidence="1" id="KW-0812">Transmembrane</keyword>
<dbReference type="InterPro" id="IPR000014">
    <property type="entry name" value="PAS"/>
</dbReference>
<dbReference type="InterPro" id="IPR000160">
    <property type="entry name" value="GGDEF_dom"/>
</dbReference>
<dbReference type="InterPro" id="IPR029787">
    <property type="entry name" value="Nucleotide_cyclase"/>
</dbReference>
<sequence length="869" mass="98837">MNIFDDQYAPAPASDTHRIMKQTVTLVLMLMSFIFLTTIFALIQTENDLARNTRHQTRQLLMKALDNRQENLRLHLADNAAWNEAWDNLHRKVDISWAWDEQNLGKSLFAKFGYEGVFVLSPKEETRYSVIDGNLHLVPFEEWLGKNLNTELSTALKVSNGTAISRVIFTNNELVLISAAWITTEDKIELAKAPQDHSIMIFVDKLTPKKLAAMGEEYAIADLHSLASKPTRRQPHTAGMSWPVSEGDVYFEWNNKNPGDTLLTWVLPLLVLLMLTSVLLALSLVRKGLLKARLNDEKTFLLEQSRRAFAISERRFRDVVETTTDWIWEADELLQLTWISVRFPAITGHRIDDWIGRSLRAFLAQENPALTKWLDLPYAGNFLTLNHCSYFSAQGNQRYCNLTLKRVTLIDGSLGFRGTATDVTLEVEASERIQYLSHHDELTGLPNRVRMKEFLEGRLQSDNGAENALAMISVDLNDFKTINDVYGHTVGDQVLSEASNRLRRCMRSIDLVTRQGGDEFIIIASDLSRREDIERFCSRIVEELNHPFDICGNEIVIGVSMGIALAPQDALNASDLLRYSDIALYKAKNDPNAHWVFYKPDMAEQIVQRRELEQELREAIKHNQLFLLYQPRYDITLQKITSLEALVRWQHPTHGLFMPDQFIPLAEETGIIIALTDWVLTTACREVRAKSADLSLSVNISPVEFKASDIVCRVKSILAKTGFDPSRLELEVTENATLSKPETTLKIMQQLKSFGVKLLMDDFGTGYASLNYLRSFPFDGIKLDKSFIMAMGDSESAKNIVEKIIGLGKDFNLEVTAEGVETFSQLQQLEEFECDIAQGYFISHPTTLDKIELNPNFNKKKIIIAEEEF</sequence>